<sequence length="109" mass="12539">MINKIGKDKVFIIGQTKTFSIDFYKIAQKTPESKIENLVTKESRASNQWMSKQLAQSGINYIDVFDLNCSQGRCDYIDKNNVPMMFDKNHLTKTWADSYVKHIRASVGL</sequence>
<dbReference type="Proteomes" id="UP000271603">
    <property type="component" value="Chromosome"/>
</dbReference>
<reference evidence="2 3" key="1">
    <citation type="submission" date="2018-12" db="EMBL/GenBank/DDBJ databases">
        <authorList>
            <consortium name="Pathogen Informatics"/>
        </authorList>
    </citation>
    <scope>NUCLEOTIDE SEQUENCE [LARGE SCALE GENOMIC DNA]</scope>
    <source>
        <strain evidence="2 3">NCTC9419</strain>
    </source>
</reference>
<gene>
    <name evidence="2" type="ORF">NCTC9419_05803</name>
</gene>
<evidence type="ECO:0000313" key="3">
    <source>
        <dbReference type="Proteomes" id="UP000271603"/>
    </source>
</evidence>
<protein>
    <recommendedName>
        <fullName evidence="1">SGNH domain-containing protein</fullName>
    </recommendedName>
</protein>
<name>A0A3S4I6A8_SERRU</name>
<organism evidence="2 3">
    <name type="scientific">Serratia rubidaea</name>
    <name type="common">Serratia marinorubra</name>
    <dbReference type="NCBI Taxonomy" id="61652"/>
    <lineage>
        <taxon>Bacteria</taxon>
        <taxon>Pseudomonadati</taxon>
        <taxon>Pseudomonadota</taxon>
        <taxon>Gammaproteobacteria</taxon>
        <taxon>Enterobacterales</taxon>
        <taxon>Yersiniaceae</taxon>
        <taxon>Serratia</taxon>
    </lineage>
</organism>
<dbReference type="EMBL" id="LR134155">
    <property type="protein sequence ID" value="VEA74154.1"/>
    <property type="molecule type" value="Genomic_DNA"/>
</dbReference>
<dbReference type="AlphaFoldDB" id="A0A3S4I6A8"/>
<dbReference type="Pfam" id="PF19040">
    <property type="entry name" value="SGNH"/>
    <property type="match status" value="1"/>
</dbReference>
<proteinExistence type="predicted"/>
<feature type="domain" description="SGNH" evidence="1">
    <location>
        <begin position="5"/>
        <end position="101"/>
    </location>
</feature>
<evidence type="ECO:0000259" key="1">
    <source>
        <dbReference type="Pfam" id="PF19040"/>
    </source>
</evidence>
<dbReference type="InterPro" id="IPR043968">
    <property type="entry name" value="SGNH"/>
</dbReference>
<evidence type="ECO:0000313" key="2">
    <source>
        <dbReference type="EMBL" id="VEA74154.1"/>
    </source>
</evidence>
<accession>A0A3S4I6A8</accession>